<dbReference type="InterPro" id="IPR043504">
    <property type="entry name" value="Peptidase_S1_PA_chymotrypsin"/>
</dbReference>
<dbReference type="SUPFAM" id="SSF50494">
    <property type="entry name" value="Trypsin-like serine proteases"/>
    <property type="match status" value="1"/>
</dbReference>
<dbReference type="SMART" id="SM00020">
    <property type="entry name" value="Tryp_SPc"/>
    <property type="match status" value="1"/>
</dbReference>
<keyword evidence="4" id="KW-1185">Reference proteome</keyword>
<name>A0A3M6TAU4_POCDA</name>
<dbReference type="PANTHER" id="PTHR24252:SF7">
    <property type="entry name" value="HYALIN"/>
    <property type="match status" value="1"/>
</dbReference>
<evidence type="ECO:0000313" key="3">
    <source>
        <dbReference type="EMBL" id="RMX38449.1"/>
    </source>
</evidence>
<dbReference type="PANTHER" id="PTHR24252">
    <property type="entry name" value="ACROSIN-RELATED"/>
    <property type="match status" value="1"/>
</dbReference>
<gene>
    <name evidence="3" type="ORF">pdam_00016270</name>
</gene>
<protein>
    <recommendedName>
        <fullName evidence="2">Peptidase S1 domain-containing protein</fullName>
    </recommendedName>
</protein>
<dbReference type="OrthoDB" id="9395502at2759"/>
<reference evidence="3 4" key="1">
    <citation type="journal article" date="2018" name="Sci. Rep.">
        <title>Comparative analysis of the Pocillopora damicornis genome highlights role of immune system in coral evolution.</title>
        <authorList>
            <person name="Cunning R."/>
            <person name="Bay R.A."/>
            <person name="Gillette P."/>
            <person name="Baker A.C."/>
            <person name="Traylor-Knowles N."/>
        </authorList>
    </citation>
    <scope>NUCLEOTIDE SEQUENCE [LARGE SCALE GENOMIC DNA]</scope>
    <source>
        <strain evidence="3">RSMAS</strain>
        <tissue evidence="3">Whole animal</tissue>
    </source>
</reference>
<dbReference type="EMBL" id="RCHS01004001">
    <property type="protein sequence ID" value="RMX38449.1"/>
    <property type="molecule type" value="Genomic_DNA"/>
</dbReference>
<dbReference type="Gene3D" id="2.40.10.10">
    <property type="entry name" value="Trypsin-like serine proteases"/>
    <property type="match status" value="1"/>
</dbReference>
<proteinExistence type="predicted"/>
<comment type="caution">
    <text evidence="3">The sequence shown here is derived from an EMBL/GenBank/DDBJ whole genome shotgun (WGS) entry which is preliminary data.</text>
</comment>
<keyword evidence="1" id="KW-1015">Disulfide bond</keyword>
<dbReference type="InterPro" id="IPR009003">
    <property type="entry name" value="Peptidase_S1_PA"/>
</dbReference>
<evidence type="ECO:0000259" key="2">
    <source>
        <dbReference type="SMART" id="SM00020"/>
    </source>
</evidence>
<dbReference type="Pfam" id="PF00089">
    <property type="entry name" value="Trypsin"/>
    <property type="match status" value="1"/>
</dbReference>
<feature type="domain" description="Peptidase S1" evidence="2">
    <location>
        <begin position="8"/>
        <end position="146"/>
    </location>
</feature>
<organism evidence="3 4">
    <name type="scientific">Pocillopora damicornis</name>
    <name type="common">Cauliflower coral</name>
    <name type="synonym">Millepora damicornis</name>
    <dbReference type="NCBI Taxonomy" id="46731"/>
    <lineage>
        <taxon>Eukaryota</taxon>
        <taxon>Metazoa</taxon>
        <taxon>Cnidaria</taxon>
        <taxon>Anthozoa</taxon>
        <taxon>Hexacorallia</taxon>
        <taxon>Scleractinia</taxon>
        <taxon>Astrocoeniina</taxon>
        <taxon>Pocilloporidae</taxon>
        <taxon>Pocillopora</taxon>
    </lineage>
</organism>
<accession>A0A3M6TAU4</accession>
<dbReference type="GO" id="GO:0004252">
    <property type="term" value="F:serine-type endopeptidase activity"/>
    <property type="evidence" value="ECO:0007669"/>
    <property type="project" value="InterPro"/>
</dbReference>
<dbReference type="STRING" id="46731.A0A3M6TAU4"/>
<dbReference type="AlphaFoldDB" id="A0A3M6TAU4"/>
<dbReference type="GO" id="GO:0006508">
    <property type="term" value="P:proteolysis"/>
    <property type="evidence" value="ECO:0007669"/>
    <property type="project" value="InterPro"/>
</dbReference>
<dbReference type="Proteomes" id="UP000275408">
    <property type="component" value="Unassembled WGS sequence"/>
</dbReference>
<dbReference type="InterPro" id="IPR001254">
    <property type="entry name" value="Trypsin_dom"/>
</dbReference>
<evidence type="ECO:0000256" key="1">
    <source>
        <dbReference type="ARBA" id="ARBA00023157"/>
    </source>
</evidence>
<sequence>MPTSSTDFSTGTMCTVSGKIRSGGQQSSIMPNVLLQATSQKKVISHSQYNKRTKDNDITLVELSQEVEFSDNIKPICMPTSSTDFSTGTMCTVSGFGTIRSGGPQSSHGKSSKDKRYLKFLRIFHLSAFAMQHTFEIADPSTTGCD</sequence>
<evidence type="ECO:0000313" key="4">
    <source>
        <dbReference type="Proteomes" id="UP000275408"/>
    </source>
</evidence>